<dbReference type="GO" id="GO:0016829">
    <property type="term" value="F:lyase activity"/>
    <property type="evidence" value="ECO:0007669"/>
    <property type="project" value="UniProtKB-KW"/>
</dbReference>
<dbReference type="Proteomes" id="UP001597387">
    <property type="component" value="Unassembled WGS sequence"/>
</dbReference>
<organism evidence="4 5">
    <name type="scientific">Paradesertivirga mongoliensis</name>
    <dbReference type="NCBI Taxonomy" id="2100740"/>
    <lineage>
        <taxon>Bacteria</taxon>
        <taxon>Pseudomonadati</taxon>
        <taxon>Bacteroidota</taxon>
        <taxon>Sphingobacteriia</taxon>
        <taxon>Sphingobacteriales</taxon>
        <taxon>Sphingobacteriaceae</taxon>
        <taxon>Paradesertivirga</taxon>
    </lineage>
</organism>
<evidence type="ECO:0000256" key="3">
    <source>
        <dbReference type="SAM" id="MobiDB-lite"/>
    </source>
</evidence>
<reference evidence="5" key="1">
    <citation type="journal article" date="2019" name="Int. J. Syst. Evol. Microbiol.">
        <title>The Global Catalogue of Microorganisms (GCM) 10K type strain sequencing project: providing services to taxonomists for standard genome sequencing and annotation.</title>
        <authorList>
            <consortium name="The Broad Institute Genomics Platform"/>
            <consortium name="The Broad Institute Genome Sequencing Center for Infectious Disease"/>
            <person name="Wu L."/>
            <person name="Ma J."/>
        </authorList>
    </citation>
    <scope>NUCLEOTIDE SEQUENCE [LARGE SCALE GENOMIC DNA]</scope>
    <source>
        <strain evidence="5">KCTC 42217</strain>
    </source>
</reference>
<evidence type="ECO:0000256" key="1">
    <source>
        <dbReference type="ARBA" id="ARBA00022723"/>
    </source>
</evidence>
<evidence type="ECO:0000256" key="2">
    <source>
        <dbReference type="ARBA" id="ARBA00023180"/>
    </source>
</evidence>
<dbReference type="InterPro" id="IPR052063">
    <property type="entry name" value="Polysaccharide_Lyase_1"/>
</dbReference>
<proteinExistence type="predicted"/>
<sequence length="466" mass="50462">MAFPFKFILAGFLVLGLFTNIRAQQLAFPGAEGYGKYTTGGRGGRVIEVTNLNGDESPGSLRAALNTPGSDPITIVFRVSGTISLTKGQVKVGRSNMTIAGQTAPGDGICVKNGYLKFSGSNLIIRYLRLRPGDEAGLSDLASLGNENSKNVIIDHCSLSWSNEESHTAYDNKYITVQWCILSEGLYKSFDSKGARSYGSQWGGQYASYHHNLLAHNVSRSPRVNGARSHDTVAVCDFRNNVIFNWGRAGAVYGGELEVNSPDAKCSINWINNYYKPGPATSETLLFAAPSLESRKDAAKGYAKWFISGNYMEGADKGLNKDNWIGVDVSKVGNAYNIKAESEFEVEKPQTESAKEAYKSVLAKAGATFPKRDEVDTRIVNEASGKMKISGSGAYGVNKGIIDSQKSVGGWPKLSSVPAPADTDRDGMPDSWEKARSLDPANPDDRNKVSPNGYTMLEMYLNGLVY</sequence>
<protein>
    <submittedName>
        <fullName evidence="4">Polysaccharide lyase family 1 protein</fullName>
    </submittedName>
</protein>
<dbReference type="InterPro" id="IPR011050">
    <property type="entry name" value="Pectin_lyase_fold/virulence"/>
</dbReference>
<accession>A0ABW4ZL99</accession>
<dbReference type="EMBL" id="JBHUHZ010000001">
    <property type="protein sequence ID" value="MFD2162695.1"/>
    <property type="molecule type" value="Genomic_DNA"/>
</dbReference>
<gene>
    <name evidence="4" type="ORF">ACFSJU_09860</name>
</gene>
<evidence type="ECO:0000313" key="4">
    <source>
        <dbReference type="EMBL" id="MFD2162695.1"/>
    </source>
</evidence>
<dbReference type="PANTHER" id="PTHR42970">
    <property type="entry name" value="PECTATE LYASE C-RELATED"/>
    <property type="match status" value="1"/>
</dbReference>
<dbReference type="SUPFAM" id="SSF51126">
    <property type="entry name" value="Pectin lyase-like"/>
    <property type="match status" value="1"/>
</dbReference>
<feature type="compositionally biased region" description="Basic and acidic residues" evidence="3">
    <location>
        <begin position="422"/>
        <end position="448"/>
    </location>
</feature>
<evidence type="ECO:0000313" key="5">
    <source>
        <dbReference type="Proteomes" id="UP001597387"/>
    </source>
</evidence>
<dbReference type="InterPro" id="IPR012334">
    <property type="entry name" value="Pectin_lyas_fold"/>
</dbReference>
<dbReference type="RefSeq" id="WP_255903098.1">
    <property type="nucleotide sequence ID" value="NZ_JAFMZO010000003.1"/>
</dbReference>
<keyword evidence="5" id="KW-1185">Reference proteome</keyword>
<name>A0ABW4ZL99_9SPHI</name>
<keyword evidence="1" id="KW-0479">Metal-binding</keyword>
<dbReference type="Gene3D" id="2.160.20.10">
    <property type="entry name" value="Single-stranded right-handed beta-helix, Pectin lyase-like"/>
    <property type="match status" value="1"/>
</dbReference>
<dbReference type="PANTHER" id="PTHR42970:SF1">
    <property type="entry name" value="PECTATE LYASE C-RELATED"/>
    <property type="match status" value="1"/>
</dbReference>
<comment type="caution">
    <text evidence="4">The sequence shown here is derived from an EMBL/GenBank/DDBJ whole genome shotgun (WGS) entry which is preliminary data.</text>
</comment>
<keyword evidence="2" id="KW-0325">Glycoprotein</keyword>
<feature type="region of interest" description="Disordered" evidence="3">
    <location>
        <begin position="412"/>
        <end position="450"/>
    </location>
</feature>
<keyword evidence="4" id="KW-0456">Lyase</keyword>